<dbReference type="Pfam" id="PF03853">
    <property type="entry name" value="YjeF_N"/>
    <property type="match status" value="1"/>
</dbReference>
<evidence type="ECO:0000256" key="11">
    <source>
        <dbReference type="ARBA" id="ARBA00023235"/>
    </source>
</evidence>
<comment type="catalytic activity">
    <reaction evidence="1 18">
        <text>(6R)-NADHX = (6S)-NADHX</text>
        <dbReference type="Rhea" id="RHEA:32215"/>
        <dbReference type="ChEBI" id="CHEBI:64074"/>
        <dbReference type="ChEBI" id="CHEBI:64075"/>
        <dbReference type="EC" id="5.1.99.6"/>
    </reaction>
</comment>
<protein>
    <recommendedName>
        <fullName evidence="17">ADP-dependent (S)-NAD(P)H-hydrate dehydratase</fullName>
        <ecNumber evidence="17">4.2.1.136</ecNumber>
    </recommendedName>
    <alternativeName>
        <fullName evidence="17">ADP-dependent NAD(P)HX dehydratase</fullName>
    </alternativeName>
</protein>
<comment type="similarity">
    <text evidence="4 18">In the C-terminal section; belongs to the NnrD/CARKD family.</text>
</comment>
<keyword evidence="7 17" id="KW-0067">ATP-binding</keyword>
<keyword evidence="8 17" id="KW-0521">NADP</keyword>
<evidence type="ECO:0000256" key="5">
    <source>
        <dbReference type="ARBA" id="ARBA00022723"/>
    </source>
</evidence>
<keyword evidence="9 18" id="KW-0630">Potassium</keyword>
<dbReference type="InterPro" id="IPR004443">
    <property type="entry name" value="YjeF_N_dom"/>
</dbReference>
<evidence type="ECO:0000256" key="8">
    <source>
        <dbReference type="ARBA" id="ARBA00022857"/>
    </source>
</evidence>
<evidence type="ECO:0000256" key="1">
    <source>
        <dbReference type="ARBA" id="ARBA00000013"/>
    </source>
</evidence>
<feature type="binding site" evidence="17">
    <location>
        <position position="400"/>
    </location>
    <ligand>
        <name>(6S)-NADPHX</name>
        <dbReference type="ChEBI" id="CHEBI:64076"/>
    </ligand>
</feature>
<dbReference type="PANTHER" id="PTHR12592:SF0">
    <property type="entry name" value="ATP-DEPENDENT (S)-NAD(P)H-HYDRATE DEHYDRATASE"/>
    <property type="match status" value="1"/>
</dbReference>
<sequence>MAKLPDGALMRRAAAGLARRVAILLKDGRGGVYGAKVALMVGVGDNGGDALYAGARLAGRGALVEAVLLKPERAHSDGLKALKAAGGRVVSSIPADADVILDGLVGIGASGGLRPDAAELAAAAALTGAPIVAVDTPSGIDPTTGAVPGEAVRADVTVTFGCLKAGLVVGPGAARSGLVELVDIGIGPHLGAPAALIPDEADIADWWPRPGPTDDKYTRGVLGIAAGSDIYPGAAVLAVGAALAGPAGMVRYAGTALEPVRAAYPEVVASANLRDAGRVQAWAIGSGLGTGEPATGMLWQVLQSDLPVVIDADGLTVLAGHQEWVRDRKAPTLLTPHDREFARIFGPIGEDRLAAARRAAARLRCTVLLKGDRTIVADRDGTAYVNPTGTPVLATAGSGDVLSGIAGALLAAGVPAGKAGAAAAYVHGLAGRLAAENGPVSAAVVRDTMRAAVRGLWPAAG</sequence>
<dbReference type="PIRSF" id="PIRSF017184">
    <property type="entry name" value="Nnr"/>
    <property type="match status" value="1"/>
</dbReference>
<evidence type="ECO:0000256" key="2">
    <source>
        <dbReference type="ARBA" id="ARBA00000909"/>
    </source>
</evidence>
<dbReference type="HAMAP" id="MF_01965">
    <property type="entry name" value="NADHX_dehydratase"/>
    <property type="match status" value="1"/>
</dbReference>
<evidence type="ECO:0000256" key="16">
    <source>
        <dbReference type="ARBA" id="ARBA00049209"/>
    </source>
</evidence>
<dbReference type="PROSITE" id="PS51385">
    <property type="entry name" value="YJEF_N"/>
    <property type="match status" value="1"/>
</dbReference>
<feature type="binding site" evidence="17">
    <location>
        <position position="287"/>
    </location>
    <ligand>
        <name>(6S)-NADPHX</name>
        <dbReference type="ChEBI" id="CHEBI:64076"/>
    </ligand>
</feature>
<keyword evidence="5 18" id="KW-0479">Metal-binding</keyword>
<dbReference type="SUPFAM" id="SSF53613">
    <property type="entry name" value="Ribokinase-like"/>
    <property type="match status" value="1"/>
</dbReference>
<keyword evidence="10 17" id="KW-0520">NAD</keyword>
<dbReference type="SUPFAM" id="SSF64153">
    <property type="entry name" value="YjeF N-terminal domain-like"/>
    <property type="match status" value="1"/>
</dbReference>
<gene>
    <name evidence="17" type="primary">nnrD</name>
    <name evidence="21" type="ORF">GCM10009765_17590</name>
</gene>
<evidence type="ECO:0000256" key="10">
    <source>
        <dbReference type="ARBA" id="ARBA00023027"/>
    </source>
</evidence>
<dbReference type="InterPro" id="IPR029056">
    <property type="entry name" value="Ribokinase-like"/>
</dbReference>
<comment type="caution">
    <text evidence="21">The sequence shown here is derived from an EMBL/GenBank/DDBJ whole genome shotgun (WGS) entry which is preliminary data.</text>
</comment>
<evidence type="ECO:0000256" key="6">
    <source>
        <dbReference type="ARBA" id="ARBA00022741"/>
    </source>
</evidence>
<dbReference type="CDD" id="cd01171">
    <property type="entry name" value="YXKO-related"/>
    <property type="match status" value="1"/>
</dbReference>
<accession>A0ABN2GCA3</accession>
<dbReference type="InterPro" id="IPR036652">
    <property type="entry name" value="YjeF_N_dom_sf"/>
</dbReference>
<keyword evidence="6 17" id="KW-0547">Nucleotide-binding</keyword>
<comment type="similarity">
    <text evidence="3 18">In the N-terminal section; belongs to the NnrE/AIBP family.</text>
</comment>
<comment type="cofactor">
    <cofactor evidence="17">
        <name>Mg(2+)</name>
        <dbReference type="ChEBI" id="CHEBI:18420"/>
    </cofactor>
</comment>
<proteinExistence type="inferred from homology"/>
<evidence type="ECO:0000256" key="14">
    <source>
        <dbReference type="ARBA" id="ARBA00025153"/>
    </source>
</evidence>
<feature type="binding site" evidence="17">
    <location>
        <position position="337"/>
    </location>
    <ligand>
        <name>(6S)-NADPHX</name>
        <dbReference type="ChEBI" id="CHEBI:64076"/>
    </ligand>
</feature>
<evidence type="ECO:0000259" key="20">
    <source>
        <dbReference type="PROSITE" id="PS51385"/>
    </source>
</evidence>
<dbReference type="PROSITE" id="PS51383">
    <property type="entry name" value="YJEF_C_3"/>
    <property type="match status" value="1"/>
</dbReference>
<keyword evidence="11 18" id="KW-0413">Isomerase</keyword>
<evidence type="ECO:0000256" key="4">
    <source>
        <dbReference type="ARBA" id="ARBA00009524"/>
    </source>
</evidence>
<comment type="catalytic activity">
    <reaction evidence="16 17 18">
        <text>(6S)-NADPHX + ADP = AMP + phosphate + NADPH + H(+)</text>
        <dbReference type="Rhea" id="RHEA:32235"/>
        <dbReference type="ChEBI" id="CHEBI:15378"/>
        <dbReference type="ChEBI" id="CHEBI:43474"/>
        <dbReference type="ChEBI" id="CHEBI:57783"/>
        <dbReference type="ChEBI" id="CHEBI:64076"/>
        <dbReference type="ChEBI" id="CHEBI:456215"/>
        <dbReference type="ChEBI" id="CHEBI:456216"/>
        <dbReference type="EC" id="4.2.1.136"/>
    </reaction>
</comment>
<evidence type="ECO:0000256" key="13">
    <source>
        <dbReference type="ARBA" id="ARBA00023268"/>
    </source>
</evidence>
<dbReference type="InterPro" id="IPR000631">
    <property type="entry name" value="CARKD"/>
</dbReference>
<dbReference type="Gene3D" id="3.40.1190.20">
    <property type="match status" value="1"/>
</dbReference>
<keyword evidence="12 17" id="KW-0456">Lyase</keyword>
<comment type="similarity">
    <text evidence="17">Belongs to the NnrD/CARKD family.</text>
</comment>
<dbReference type="Gene3D" id="3.40.50.10260">
    <property type="entry name" value="YjeF N-terminal domain"/>
    <property type="match status" value="1"/>
</dbReference>
<comment type="cofactor">
    <cofactor evidence="18">
        <name>K(+)</name>
        <dbReference type="ChEBI" id="CHEBI:29103"/>
    </cofactor>
    <text evidence="18">Binds 1 potassium ion per subunit.</text>
</comment>
<evidence type="ECO:0000256" key="7">
    <source>
        <dbReference type="ARBA" id="ARBA00022840"/>
    </source>
</evidence>
<dbReference type="Proteomes" id="UP001500618">
    <property type="component" value="Unassembled WGS sequence"/>
</dbReference>
<evidence type="ECO:0000256" key="15">
    <source>
        <dbReference type="ARBA" id="ARBA00048238"/>
    </source>
</evidence>
<evidence type="ECO:0000313" key="21">
    <source>
        <dbReference type="EMBL" id="GAA1668649.1"/>
    </source>
</evidence>
<evidence type="ECO:0000256" key="18">
    <source>
        <dbReference type="PIRNR" id="PIRNR017184"/>
    </source>
</evidence>
<feature type="domain" description="YjeF N-terminal" evidence="20">
    <location>
        <begin position="1"/>
        <end position="192"/>
    </location>
</feature>
<feature type="domain" description="YjeF C-terminal" evidence="19">
    <location>
        <begin position="199"/>
        <end position="456"/>
    </location>
</feature>
<name>A0ABN2GCA3_9ACTN</name>
<organism evidence="21 22">
    <name type="scientific">Fodinicola feengrottensis</name>
    <dbReference type="NCBI Taxonomy" id="435914"/>
    <lineage>
        <taxon>Bacteria</taxon>
        <taxon>Bacillati</taxon>
        <taxon>Actinomycetota</taxon>
        <taxon>Actinomycetes</taxon>
        <taxon>Mycobacteriales</taxon>
        <taxon>Fodinicola</taxon>
    </lineage>
</organism>
<dbReference type="PANTHER" id="PTHR12592">
    <property type="entry name" value="ATP-DEPENDENT (S)-NAD(P)H-HYDRATE DEHYDRATASE FAMILY MEMBER"/>
    <property type="match status" value="1"/>
</dbReference>
<evidence type="ECO:0000256" key="12">
    <source>
        <dbReference type="ARBA" id="ARBA00023239"/>
    </source>
</evidence>
<comment type="function">
    <text evidence="14 18">Bifunctional enzyme that catalyzes the epimerization of the S- and R-forms of NAD(P)HX and the dehydration of the S-form of NAD(P)HX at the expense of ADP, which is converted to AMP. This allows the repair of both epimers of NAD(P)HX, a damaged form of NAD(P)H that is a result of enzymatic or heat-dependent hydration.</text>
</comment>
<evidence type="ECO:0000256" key="3">
    <source>
        <dbReference type="ARBA" id="ARBA00006001"/>
    </source>
</evidence>
<evidence type="ECO:0000256" key="17">
    <source>
        <dbReference type="HAMAP-Rule" id="MF_01965"/>
    </source>
</evidence>
<comment type="catalytic activity">
    <reaction evidence="15 17 18">
        <text>(6S)-NADHX + ADP = AMP + phosphate + NADH + H(+)</text>
        <dbReference type="Rhea" id="RHEA:32223"/>
        <dbReference type="ChEBI" id="CHEBI:15378"/>
        <dbReference type="ChEBI" id="CHEBI:43474"/>
        <dbReference type="ChEBI" id="CHEBI:57945"/>
        <dbReference type="ChEBI" id="CHEBI:64074"/>
        <dbReference type="ChEBI" id="CHEBI:456215"/>
        <dbReference type="ChEBI" id="CHEBI:456216"/>
        <dbReference type="EC" id="4.2.1.136"/>
    </reaction>
</comment>
<dbReference type="EC" id="4.2.1.136" evidence="17"/>
<comment type="catalytic activity">
    <reaction evidence="2 18">
        <text>(6R)-NADPHX = (6S)-NADPHX</text>
        <dbReference type="Rhea" id="RHEA:32227"/>
        <dbReference type="ChEBI" id="CHEBI:64076"/>
        <dbReference type="ChEBI" id="CHEBI:64077"/>
        <dbReference type="EC" id="5.1.99.6"/>
    </reaction>
</comment>
<keyword evidence="13" id="KW-0511">Multifunctional enzyme</keyword>
<dbReference type="InterPro" id="IPR030677">
    <property type="entry name" value="Nnr"/>
</dbReference>
<evidence type="ECO:0000313" key="22">
    <source>
        <dbReference type="Proteomes" id="UP001500618"/>
    </source>
</evidence>
<dbReference type="EMBL" id="BAAANY010000007">
    <property type="protein sequence ID" value="GAA1668649.1"/>
    <property type="molecule type" value="Genomic_DNA"/>
</dbReference>
<evidence type="ECO:0000259" key="19">
    <source>
        <dbReference type="PROSITE" id="PS51383"/>
    </source>
</evidence>
<comment type="subunit">
    <text evidence="17">Homotetramer.</text>
</comment>
<dbReference type="NCBIfam" id="TIGR00196">
    <property type="entry name" value="yjeF_cterm"/>
    <property type="match status" value="1"/>
</dbReference>
<feature type="binding site" evidence="17">
    <location>
        <begin position="370"/>
        <end position="374"/>
    </location>
    <ligand>
        <name>AMP</name>
        <dbReference type="ChEBI" id="CHEBI:456215"/>
    </ligand>
</feature>
<reference evidence="21 22" key="1">
    <citation type="journal article" date="2019" name="Int. J. Syst. Evol. Microbiol.">
        <title>The Global Catalogue of Microorganisms (GCM) 10K type strain sequencing project: providing services to taxonomists for standard genome sequencing and annotation.</title>
        <authorList>
            <consortium name="The Broad Institute Genomics Platform"/>
            <consortium name="The Broad Institute Genome Sequencing Center for Infectious Disease"/>
            <person name="Wu L."/>
            <person name="Ma J."/>
        </authorList>
    </citation>
    <scope>NUCLEOTIDE SEQUENCE [LARGE SCALE GENOMIC DNA]</scope>
    <source>
        <strain evidence="21 22">JCM 14718</strain>
    </source>
</reference>
<keyword evidence="22" id="KW-1185">Reference proteome</keyword>
<evidence type="ECO:0000256" key="9">
    <source>
        <dbReference type="ARBA" id="ARBA00022958"/>
    </source>
</evidence>
<comment type="function">
    <text evidence="17">Catalyzes the dehydration of the S-form of NAD(P)HX at the expense of ADP, which is converted to AMP. Together with NAD(P)HX epimerase, which catalyzes the epimerization of the S- and R-forms, the enzyme allows the repair of both epimers of NAD(P)HX, a damaged form of NAD(P)H that is a result of enzymatic or heat-dependent hydration.</text>
</comment>
<dbReference type="Pfam" id="PF01256">
    <property type="entry name" value="Carb_kinase"/>
    <property type="match status" value="1"/>
</dbReference>
<feature type="binding site" evidence="17">
    <location>
        <position position="234"/>
    </location>
    <ligand>
        <name>(6S)-NADPHX</name>
        <dbReference type="ChEBI" id="CHEBI:64076"/>
    </ligand>
</feature>
<feature type="binding site" evidence="17">
    <location>
        <position position="399"/>
    </location>
    <ligand>
        <name>AMP</name>
        <dbReference type="ChEBI" id="CHEBI:456215"/>
    </ligand>
</feature>